<dbReference type="EMBL" id="AP011946">
    <property type="protein sequence ID" value="BAM39208.1"/>
    <property type="molecule type" value="Genomic_DNA"/>
</dbReference>
<feature type="region of interest" description="Disordered" evidence="1">
    <location>
        <begin position="532"/>
        <end position="575"/>
    </location>
</feature>
<organism evidence="4 5">
    <name type="scientific">Theileria orientalis strain Shintoku</name>
    <dbReference type="NCBI Taxonomy" id="869250"/>
    <lineage>
        <taxon>Eukaryota</taxon>
        <taxon>Sar</taxon>
        <taxon>Alveolata</taxon>
        <taxon>Apicomplexa</taxon>
        <taxon>Aconoidasida</taxon>
        <taxon>Piroplasmida</taxon>
        <taxon>Theileriidae</taxon>
        <taxon>Theileria</taxon>
    </lineage>
</organism>
<keyword evidence="2" id="KW-1133">Transmembrane helix</keyword>
<proteinExistence type="predicted"/>
<evidence type="ECO:0000256" key="3">
    <source>
        <dbReference type="SAM" id="SignalP"/>
    </source>
</evidence>
<evidence type="ECO:0000256" key="2">
    <source>
        <dbReference type="SAM" id="Phobius"/>
    </source>
</evidence>
<accession>J4C7K7</accession>
<sequence length="617" mass="66414">MVCFFKCLCLCLIVFTHHCSADNRRLFKDTTPIDVTYSDFKIKQKEYAILNVNNHAQGQDNNIICQTAKCDYKSNTIYNVTSPECGNHYTCQECPASFGNDICYLGITSDGWVLVTEGSLQIVNNNRVYTNNSKPKEQKPEKQGYGDEYDEDEEAFLQLNNEGDDLFDYPGTSFVHKFVATQTFAYNDHHGEKWLAENKRQCQVDKEGNLDLSVRLIFQYFRSPLDVSSDTGQNANQEHYPDENMSALELSEASGAASASNSAGGTACGCSKKTSAAGATGGNGGVSLLQTAYFGGDEDDDGGDDDSEGGNLFSTAAKRGLKFSLRKGSELKKKLGNTIKFLYEKAQVMITKPEVHIHFVVDDIRIRNCRQPLSWAGEMSSGAMLFVANQNFKVRHDALTVDFLRKAVRAHASVRGIYDLAFNSCVQLHCTKSAPAALQYLTFPSQGKNFSISSKLMGYFNRPMPQPHPMQLIAGAPAPTHPLSTPVGPALGAPAFAGLGPPGAPVAAPGVPGPGGLPSAAALNGVSNAATIHLHGAPPKPDSQAAPPGGQPGPQSPSATPPKAQPDTNLPGFNGPAAHNLGLFGGIVQSEGSRTRFYIFVGVGILIILLMGYFFFK</sequence>
<dbReference type="VEuPathDB" id="PiroplasmaDB:TOT_010000668"/>
<dbReference type="GeneID" id="20713558"/>
<keyword evidence="3" id="KW-0732">Signal</keyword>
<protein>
    <submittedName>
        <fullName evidence="4">Uncharacterized protein</fullName>
    </submittedName>
</protein>
<feature type="compositionally biased region" description="Pro residues" evidence="1">
    <location>
        <begin position="549"/>
        <end position="564"/>
    </location>
</feature>
<keyword evidence="5" id="KW-1185">Reference proteome</keyword>
<dbReference type="OMA" id="VHIHFVV"/>
<dbReference type="Proteomes" id="UP000003786">
    <property type="component" value="Chromosome 1"/>
</dbReference>
<dbReference type="RefSeq" id="XP_009689509.1">
    <property type="nucleotide sequence ID" value="XM_009691214.1"/>
</dbReference>
<keyword evidence="2" id="KW-0472">Membrane</keyword>
<dbReference type="OrthoDB" id="372890at2759"/>
<feature type="chain" id="PRO_5003777867" evidence="3">
    <location>
        <begin position="22"/>
        <end position="617"/>
    </location>
</feature>
<reference evidence="4 5" key="1">
    <citation type="journal article" date="2012" name="MBio">
        <title>Comparative genome analysis of three eukaryotic parasites with differing abilities to transform leukocytes reveals key mediators of Theileria-induced leukocyte transformation.</title>
        <authorList>
            <person name="Hayashida K."/>
            <person name="Hara Y."/>
            <person name="Abe T."/>
            <person name="Yamasaki C."/>
            <person name="Toyoda A."/>
            <person name="Kosuge T."/>
            <person name="Suzuki Y."/>
            <person name="Sato Y."/>
            <person name="Kawashima S."/>
            <person name="Katayama T."/>
            <person name="Wakaguri H."/>
            <person name="Inoue N."/>
            <person name="Homma K."/>
            <person name="Tada-Umezaki M."/>
            <person name="Yagi Y."/>
            <person name="Fujii Y."/>
            <person name="Habara T."/>
            <person name="Kanehisa M."/>
            <person name="Watanabe H."/>
            <person name="Ito K."/>
            <person name="Gojobori T."/>
            <person name="Sugawara H."/>
            <person name="Imanishi T."/>
            <person name="Weir W."/>
            <person name="Gardner M."/>
            <person name="Pain A."/>
            <person name="Shiels B."/>
            <person name="Hattori M."/>
            <person name="Nene V."/>
            <person name="Sugimoto C."/>
        </authorList>
    </citation>
    <scope>NUCLEOTIDE SEQUENCE [LARGE SCALE GENOMIC DNA]</scope>
    <source>
        <strain evidence="4 5">Shintoku</strain>
    </source>
</reference>
<dbReference type="eggNOG" id="ENOG502QXEF">
    <property type="taxonomic scope" value="Eukaryota"/>
</dbReference>
<feature type="signal peptide" evidence="3">
    <location>
        <begin position="1"/>
        <end position="21"/>
    </location>
</feature>
<evidence type="ECO:0000313" key="5">
    <source>
        <dbReference type="Proteomes" id="UP000003786"/>
    </source>
</evidence>
<evidence type="ECO:0000256" key="1">
    <source>
        <dbReference type="SAM" id="MobiDB-lite"/>
    </source>
</evidence>
<dbReference type="AlphaFoldDB" id="J4C7K7"/>
<name>J4C7K7_THEOR</name>
<evidence type="ECO:0000313" key="4">
    <source>
        <dbReference type="EMBL" id="BAM39208.1"/>
    </source>
</evidence>
<dbReference type="STRING" id="869250.J4C7K7"/>
<feature type="transmembrane region" description="Helical" evidence="2">
    <location>
        <begin position="597"/>
        <end position="616"/>
    </location>
</feature>
<keyword evidence="2" id="KW-0812">Transmembrane</keyword>
<gene>
    <name evidence="4" type="ORF">TOT_010000668</name>
</gene>
<dbReference type="KEGG" id="tot:TOT_010000668"/>